<keyword evidence="1 4" id="KW-0238">DNA-binding</keyword>
<proteinExistence type="predicted"/>
<evidence type="ECO:0000256" key="2">
    <source>
        <dbReference type="ARBA" id="ARBA00023155"/>
    </source>
</evidence>
<feature type="domain" description="Homeobox" evidence="3">
    <location>
        <begin position="81"/>
        <end position="139"/>
    </location>
</feature>
<keyword evidence="2 4" id="KW-0371">Homeobox</keyword>
<organism evidence="4">
    <name type="scientific">Harvfovirus sp</name>
    <dbReference type="NCBI Taxonomy" id="2487768"/>
    <lineage>
        <taxon>Viruses</taxon>
        <taxon>Varidnaviria</taxon>
        <taxon>Bamfordvirae</taxon>
        <taxon>Nucleocytoviricota</taxon>
        <taxon>Megaviricetes</taxon>
        <taxon>Imitervirales</taxon>
        <taxon>Mimiviridae</taxon>
        <taxon>Klosneuvirinae</taxon>
    </lineage>
</organism>
<sequence>MAGTVVDPNENKILLQWLEANREHPYPSTRQKEELAIETGLELKQVNYWFTNVRRRLKIRKSVRRSSPVERSNTKSCVPVRHRSFTTKQVKILTNWARKNWNHPFPCPKEKEQMVAETKLTYDQVQLWFTNWRMRVWKKNREKGIAITEEKKSAGLTGVDSLRTRLSDFRQC</sequence>
<dbReference type="EMBL" id="MK072245">
    <property type="protein sequence ID" value="AYV80582.1"/>
    <property type="molecule type" value="Genomic_DNA"/>
</dbReference>
<dbReference type="Gene3D" id="1.10.10.60">
    <property type="entry name" value="Homeodomain-like"/>
    <property type="match status" value="2"/>
</dbReference>
<dbReference type="CDD" id="cd00086">
    <property type="entry name" value="homeodomain"/>
    <property type="match status" value="2"/>
</dbReference>
<dbReference type="Pfam" id="PF05920">
    <property type="entry name" value="Homeobox_KN"/>
    <property type="match status" value="2"/>
</dbReference>
<name>A0A3G5A0A1_9VIRU</name>
<dbReference type="GO" id="GO:0006355">
    <property type="term" value="P:regulation of DNA-templated transcription"/>
    <property type="evidence" value="ECO:0007669"/>
    <property type="project" value="InterPro"/>
</dbReference>
<accession>A0A3G5A0A1</accession>
<dbReference type="GO" id="GO:0003677">
    <property type="term" value="F:DNA binding"/>
    <property type="evidence" value="ECO:0007669"/>
    <property type="project" value="UniProtKB-KW"/>
</dbReference>
<dbReference type="SMART" id="SM00389">
    <property type="entry name" value="HOX"/>
    <property type="match status" value="2"/>
</dbReference>
<dbReference type="InterPro" id="IPR009057">
    <property type="entry name" value="Homeodomain-like_sf"/>
</dbReference>
<evidence type="ECO:0000256" key="1">
    <source>
        <dbReference type="ARBA" id="ARBA00023125"/>
    </source>
</evidence>
<dbReference type="SUPFAM" id="SSF46689">
    <property type="entry name" value="Homeodomain-like"/>
    <property type="match status" value="2"/>
</dbReference>
<evidence type="ECO:0000259" key="3">
    <source>
        <dbReference type="PROSITE" id="PS50071"/>
    </source>
</evidence>
<dbReference type="InterPro" id="IPR050224">
    <property type="entry name" value="TALE_homeobox"/>
</dbReference>
<protein>
    <submittedName>
        <fullName evidence="4">Homeobox protein 4</fullName>
    </submittedName>
</protein>
<dbReference type="InterPro" id="IPR008422">
    <property type="entry name" value="KN_HD"/>
</dbReference>
<dbReference type="PROSITE" id="PS50071">
    <property type="entry name" value="HOMEOBOX_2"/>
    <property type="match status" value="2"/>
</dbReference>
<dbReference type="PANTHER" id="PTHR11850">
    <property type="entry name" value="HOMEOBOX PROTEIN TRANSCRIPTION FACTORS"/>
    <property type="match status" value="1"/>
</dbReference>
<evidence type="ECO:0000313" key="4">
    <source>
        <dbReference type="EMBL" id="AYV80582.1"/>
    </source>
</evidence>
<gene>
    <name evidence="4" type="ORF">Harvfovirus3_27</name>
</gene>
<reference evidence="4" key="1">
    <citation type="submission" date="2018-10" db="EMBL/GenBank/DDBJ databases">
        <title>Hidden diversity of soil giant viruses.</title>
        <authorList>
            <person name="Schulz F."/>
            <person name="Alteio L."/>
            <person name="Goudeau D."/>
            <person name="Ryan E.M."/>
            <person name="Malmstrom R.R."/>
            <person name="Blanchard J."/>
            <person name="Woyke T."/>
        </authorList>
    </citation>
    <scope>NUCLEOTIDE SEQUENCE</scope>
    <source>
        <strain evidence="4">HAV1</strain>
    </source>
</reference>
<feature type="domain" description="Homeobox" evidence="3">
    <location>
        <begin position="1"/>
        <end position="60"/>
    </location>
</feature>
<dbReference type="InterPro" id="IPR001356">
    <property type="entry name" value="HD"/>
</dbReference>